<dbReference type="GO" id="GO:0008270">
    <property type="term" value="F:zinc ion binding"/>
    <property type="evidence" value="ECO:0007669"/>
    <property type="project" value="UniProtKB-KW"/>
</dbReference>
<dbReference type="Gene3D" id="3.30.160.60">
    <property type="entry name" value="Classic Zinc Finger"/>
    <property type="match status" value="3"/>
</dbReference>
<dbReference type="PANTHER" id="PTHR23226">
    <property type="entry name" value="ZINC FINGER AND SCAN DOMAIN-CONTAINING"/>
    <property type="match status" value="1"/>
</dbReference>
<dbReference type="AlphaFoldDB" id="A0A2J8R6X8"/>
<feature type="domain" description="C2H2-type" evidence="14">
    <location>
        <begin position="125"/>
        <end position="152"/>
    </location>
</feature>
<keyword evidence="4" id="KW-0479">Metal-binding</keyword>
<dbReference type="SUPFAM" id="SSF57667">
    <property type="entry name" value="beta-beta-alpha zinc fingers"/>
    <property type="match status" value="2"/>
</dbReference>
<dbReference type="FunFam" id="3.30.160.60:FF:000861">
    <property type="entry name" value="zinc finger protein 358"/>
    <property type="match status" value="1"/>
</dbReference>
<evidence type="ECO:0000256" key="1">
    <source>
        <dbReference type="ARBA" id="ARBA00003767"/>
    </source>
</evidence>
<comment type="similarity">
    <text evidence="3">Belongs to the krueppel C2H2-type zinc-finger protein family.</text>
</comment>
<sequence length="204" mass="21116">MEPGGEPAGAKDSSTLMESLAAVKAAFLAQAPSGSRSAEVQAAQSTEPASEAGAPEGEGHRGGPPRVLGSLGLCENEEARERPGGSPRGPVISEKTGGQSGRESDVPPNAGPGAEGGGSWKGRPFPCSACGRSFKCSSDAAKHRSIHSGEKPYECSDCGKAFIHSSHVVRHQRAHSGERPYACAECGKAFSQSFNLLRHQRVHT</sequence>
<accession>A0A2J8R6X8</accession>
<evidence type="ECO:0000256" key="4">
    <source>
        <dbReference type="ARBA" id="ARBA00022723"/>
    </source>
</evidence>
<dbReference type="PANTHER" id="PTHR23226:SF273">
    <property type="entry name" value="ZINC FINGER PROTEIN 696"/>
    <property type="match status" value="1"/>
</dbReference>
<keyword evidence="6 12" id="KW-0863">Zinc-finger</keyword>
<evidence type="ECO:0000256" key="9">
    <source>
        <dbReference type="ARBA" id="ARBA00023125"/>
    </source>
</evidence>
<dbReference type="FunFam" id="3.30.160.60:FF:001481">
    <property type="entry name" value="zinc finger protein 696"/>
    <property type="match status" value="1"/>
</dbReference>
<comment type="function">
    <text evidence="1">May be involved in transcriptional regulation.</text>
</comment>
<name>A0A2J8R6X8_PONAB</name>
<protein>
    <submittedName>
        <fullName evidence="15">ZNF696 isoform 2</fullName>
    </submittedName>
</protein>
<keyword evidence="9" id="KW-0238">DNA-binding</keyword>
<evidence type="ECO:0000256" key="5">
    <source>
        <dbReference type="ARBA" id="ARBA00022737"/>
    </source>
</evidence>
<dbReference type="InterPro" id="IPR036236">
    <property type="entry name" value="Znf_C2H2_sf"/>
</dbReference>
<keyword evidence="11" id="KW-0539">Nucleus</keyword>
<reference evidence="15" key="1">
    <citation type="submission" date="2017-12" db="EMBL/GenBank/DDBJ databases">
        <title>High-resolution comparative analysis of great ape genomes.</title>
        <authorList>
            <person name="Pollen A."/>
            <person name="Hastie A."/>
            <person name="Hormozdiari F."/>
            <person name="Dougherty M."/>
            <person name="Liu R."/>
            <person name="Chaisson M."/>
            <person name="Hoppe E."/>
            <person name="Hill C."/>
            <person name="Pang A."/>
            <person name="Hillier L."/>
            <person name="Baker C."/>
            <person name="Armstrong J."/>
            <person name="Shendure J."/>
            <person name="Paten B."/>
            <person name="Wilson R."/>
            <person name="Chao H."/>
            <person name="Schneider V."/>
            <person name="Ventura M."/>
            <person name="Kronenberg Z."/>
            <person name="Murali S."/>
            <person name="Gordon D."/>
            <person name="Cantsilieris S."/>
            <person name="Munson K."/>
            <person name="Nelson B."/>
            <person name="Raja A."/>
            <person name="Underwood J."/>
            <person name="Diekhans M."/>
            <person name="Fiddes I."/>
            <person name="Haussler D."/>
            <person name="Eichler E."/>
        </authorList>
    </citation>
    <scope>NUCLEOTIDE SEQUENCE [LARGE SCALE GENOMIC DNA]</scope>
    <source>
        <strain evidence="15">Susie</strain>
    </source>
</reference>
<dbReference type="Pfam" id="PF00096">
    <property type="entry name" value="zf-C2H2"/>
    <property type="match status" value="2"/>
</dbReference>
<evidence type="ECO:0000256" key="3">
    <source>
        <dbReference type="ARBA" id="ARBA00006991"/>
    </source>
</evidence>
<evidence type="ECO:0000256" key="8">
    <source>
        <dbReference type="ARBA" id="ARBA00023015"/>
    </source>
</evidence>
<feature type="domain" description="C2H2-type" evidence="14">
    <location>
        <begin position="181"/>
        <end position="204"/>
    </location>
</feature>
<dbReference type="InterPro" id="IPR013087">
    <property type="entry name" value="Znf_C2H2_type"/>
</dbReference>
<keyword evidence="7" id="KW-0862">Zinc</keyword>
<dbReference type="GO" id="GO:0005634">
    <property type="term" value="C:nucleus"/>
    <property type="evidence" value="ECO:0007669"/>
    <property type="project" value="UniProtKB-SubCell"/>
</dbReference>
<dbReference type="GO" id="GO:0000978">
    <property type="term" value="F:RNA polymerase II cis-regulatory region sequence-specific DNA binding"/>
    <property type="evidence" value="ECO:0007669"/>
    <property type="project" value="TreeGrafter"/>
</dbReference>
<evidence type="ECO:0000313" key="15">
    <source>
        <dbReference type="EMBL" id="PNJ04286.1"/>
    </source>
</evidence>
<gene>
    <name evidence="15" type="ORF">CR201_G0053341</name>
</gene>
<organism evidence="15">
    <name type="scientific">Pongo abelii</name>
    <name type="common">Sumatran orangutan</name>
    <name type="synonym">Pongo pygmaeus abelii</name>
    <dbReference type="NCBI Taxonomy" id="9601"/>
    <lineage>
        <taxon>Eukaryota</taxon>
        <taxon>Metazoa</taxon>
        <taxon>Chordata</taxon>
        <taxon>Craniata</taxon>
        <taxon>Vertebrata</taxon>
        <taxon>Euteleostomi</taxon>
        <taxon>Mammalia</taxon>
        <taxon>Eutheria</taxon>
        <taxon>Euarchontoglires</taxon>
        <taxon>Primates</taxon>
        <taxon>Haplorrhini</taxon>
        <taxon>Catarrhini</taxon>
        <taxon>Hominidae</taxon>
        <taxon>Pongo</taxon>
    </lineage>
</organism>
<evidence type="ECO:0000256" key="7">
    <source>
        <dbReference type="ARBA" id="ARBA00022833"/>
    </source>
</evidence>
<evidence type="ECO:0000259" key="14">
    <source>
        <dbReference type="PROSITE" id="PS50157"/>
    </source>
</evidence>
<feature type="non-terminal residue" evidence="15">
    <location>
        <position position="204"/>
    </location>
</feature>
<proteinExistence type="inferred from homology"/>
<evidence type="ECO:0000256" key="11">
    <source>
        <dbReference type="ARBA" id="ARBA00023242"/>
    </source>
</evidence>
<evidence type="ECO:0000256" key="2">
    <source>
        <dbReference type="ARBA" id="ARBA00004123"/>
    </source>
</evidence>
<keyword evidence="5" id="KW-0677">Repeat</keyword>
<comment type="caution">
    <text evidence="15">The sequence shown here is derived from an EMBL/GenBank/DDBJ whole genome shotgun (WGS) entry which is preliminary data.</text>
</comment>
<evidence type="ECO:0000256" key="12">
    <source>
        <dbReference type="PROSITE-ProRule" id="PRU00042"/>
    </source>
</evidence>
<dbReference type="PROSITE" id="PS00028">
    <property type="entry name" value="ZINC_FINGER_C2H2_1"/>
    <property type="match status" value="3"/>
</dbReference>
<evidence type="ECO:0000256" key="6">
    <source>
        <dbReference type="ARBA" id="ARBA00022771"/>
    </source>
</evidence>
<dbReference type="SMART" id="SM00355">
    <property type="entry name" value="ZnF_C2H2"/>
    <property type="match status" value="3"/>
</dbReference>
<dbReference type="FunFam" id="3.30.160.60:FF:000737">
    <property type="entry name" value="Zinc finger protein 565"/>
    <property type="match status" value="1"/>
</dbReference>
<keyword evidence="10" id="KW-0804">Transcription</keyword>
<feature type="compositionally biased region" description="Polar residues" evidence="13">
    <location>
        <begin position="32"/>
        <end position="46"/>
    </location>
</feature>
<comment type="subcellular location">
    <subcellularLocation>
        <location evidence="2">Nucleus</location>
    </subcellularLocation>
</comment>
<evidence type="ECO:0000256" key="13">
    <source>
        <dbReference type="SAM" id="MobiDB-lite"/>
    </source>
</evidence>
<dbReference type="PROSITE" id="PS50157">
    <property type="entry name" value="ZINC_FINGER_C2H2_2"/>
    <property type="match status" value="3"/>
</dbReference>
<dbReference type="GO" id="GO:0000981">
    <property type="term" value="F:DNA-binding transcription factor activity, RNA polymerase II-specific"/>
    <property type="evidence" value="ECO:0007669"/>
    <property type="project" value="TreeGrafter"/>
</dbReference>
<keyword evidence="8" id="KW-0805">Transcription regulation</keyword>
<feature type="region of interest" description="Disordered" evidence="13">
    <location>
        <begin position="30"/>
        <end position="120"/>
    </location>
</feature>
<evidence type="ECO:0000256" key="10">
    <source>
        <dbReference type="ARBA" id="ARBA00023163"/>
    </source>
</evidence>
<dbReference type="EMBL" id="NDHI03003741">
    <property type="protein sequence ID" value="PNJ04286.1"/>
    <property type="molecule type" value="Genomic_DNA"/>
</dbReference>
<feature type="domain" description="C2H2-type" evidence="14">
    <location>
        <begin position="153"/>
        <end position="180"/>
    </location>
</feature>